<feature type="chain" id="PRO_5003003362" evidence="1">
    <location>
        <begin position="23"/>
        <end position="109"/>
    </location>
</feature>
<protein>
    <submittedName>
        <fullName evidence="2">Uncharacterized protein</fullName>
    </submittedName>
</protein>
<proteinExistence type="evidence at transcript level"/>
<keyword evidence="1" id="KW-0732">Signal</keyword>
<evidence type="ECO:0000256" key="1">
    <source>
        <dbReference type="SAM" id="SignalP"/>
    </source>
</evidence>
<accession>C9X4G8</accession>
<organism evidence="2">
    <name type="scientific">Tityus discrepans</name>
    <name type="common">Venezuelan scorpion</name>
    <dbReference type="NCBI Taxonomy" id="57059"/>
    <lineage>
        <taxon>Eukaryota</taxon>
        <taxon>Metazoa</taxon>
        <taxon>Ecdysozoa</taxon>
        <taxon>Arthropoda</taxon>
        <taxon>Chelicerata</taxon>
        <taxon>Arachnida</taxon>
        <taxon>Scorpiones</taxon>
        <taxon>Buthida</taxon>
        <taxon>Buthoidea</taxon>
        <taxon>Buthidae</taxon>
        <taxon>Tityus</taxon>
    </lineage>
</organism>
<feature type="signal peptide" evidence="1">
    <location>
        <begin position="1"/>
        <end position="22"/>
    </location>
</feature>
<sequence length="109" mass="12653">MNFQRFAILFIVLISFSEISKATPDDRYLPTLHLARKDTYNLKETDDNSRSNLQISDIDRQVPAPFGRMDNKRLFGGLSYRIHMSPGIGTIYRKPIDLTKMMRNKNSNN</sequence>
<reference evidence="2" key="1">
    <citation type="submission" date="2009-05" db="EMBL/GenBank/DDBJ databases">
        <title>Molecular cloning and nucleotide sequence analysis of genes from Tityus discrepans cDNA library.</title>
        <authorList>
            <person name="D'Suze G."/>
            <person name="Schwartz E.F."/>
            <person name="Garcia B.I."/>
            <person name="Sevcik C."/>
            <person name="Possani L.D."/>
        </authorList>
    </citation>
    <scope>NUCLEOTIDE SEQUENCE</scope>
    <source>
        <tissue evidence="2">Venom gland</tissue>
    </source>
</reference>
<name>C9X4G8_TITDI</name>
<dbReference type="AlphaFoldDB" id="C9X4G8"/>
<evidence type="ECO:0000313" key="2">
    <source>
        <dbReference type="EMBL" id="CAY61865.1"/>
    </source>
</evidence>
<dbReference type="EMBL" id="FN392246">
    <property type="protein sequence ID" value="CAY61865.1"/>
    <property type="molecule type" value="mRNA"/>
</dbReference>
<feature type="non-terminal residue" evidence="2">
    <location>
        <position position="1"/>
    </location>
</feature>